<dbReference type="EMBL" id="KL897954">
    <property type="protein sequence ID" value="KGL85019.1"/>
    <property type="molecule type" value="Genomic_DNA"/>
</dbReference>
<dbReference type="Pfam" id="PF15744">
    <property type="entry name" value="UPF0492"/>
    <property type="match status" value="1"/>
</dbReference>
<evidence type="ECO:0000313" key="2">
    <source>
        <dbReference type="EMBL" id="KGL85019.1"/>
    </source>
</evidence>
<dbReference type="Proteomes" id="UP000053641">
    <property type="component" value="Unassembled WGS sequence"/>
</dbReference>
<accession>A0A099ZRW2</accession>
<dbReference type="InterPro" id="IPR031479">
    <property type="entry name" value="SLX4IP"/>
</dbReference>
<dbReference type="PANTHER" id="PTHR28557:SF1">
    <property type="entry name" value="PROTEIN SLX4IP"/>
    <property type="match status" value="1"/>
</dbReference>
<feature type="compositionally biased region" description="Low complexity" evidence="1">
    <location>
        <begin position="384"/>
        <end position="395"/>
    </location>
</feature>
<feature type="non-terminal residue" evidence="2">
    <location>
        <position position="1"/>
    </location>
</feature>
<dbReference type="PANTHER" id="PTHR28557">
    <property type="entry name" value="PROTEIN SLX4IP"/>
    <property type="match status" value="1"/>
</dbReference>
<gene>
    <name evidence="2" type="ORF">N309_08114</name>
</gene>
<keyword evidence="3" id="KW-1185">Reference proteome</keyword>
<organism evidence="2 3">
    <name type="scientific">Tinamus guttatus</name>
    <name type="common">White-throated tinamou</name>
    <dbReference type="NCBI Taxonomy" id="94827"/>
    <lineage>
        <taxon>Eukaryota</taxon>
        <taxon>Metazoa</taxon>
        <taxon>Chordata</taxon>
        <taxon>Craniata</taxon>
        <taxon>Vertebrata</taxon>
        <taxon>Euteleostomi</taxon>
        <taxon>Archelosauria</taxon>
        <taxon>Archosauria</taxon>
        <taxon>Dinosauria</taxon>
        <taxon>Saurischia</taxon>
        <taxon>Theropoda</taxon>
        <taxon>Coelurosauria</taxon>
        <taxon>Aves</taxon>
        <taxon>Palaeognathae</taxon>
        <taxon>Tinamiformes</taxon>
        <taxon>Tinamidae</taxon>
        <taxon>Tinamus</taxon>
    </lineage>
</organism>
<feature type="compositionally biased region" description="Polar residues" evidence="1">
    <location>
        <begin position="286"/>
        <end position="300"/>
    </location>
</feature>
<feature type="region of interest" description="Disordered" evidence="1">
    <location>
        <begin position="171"/>
        <end position="214"/>
    </location>
</feature>
<proteinExistence type="predicted"/>
<evidence type="ECO:0000256" key="1">
    <source>
        <dbReference type="SAM" id="MobiDB-lite"/>
    </source>
</evidence>
<protein>
    <submittedName>
        <fullName evidence="2">Protein SLX4IP</fullName>
    </submittedName>
</protein>
<reference evidence="2 3" key="1">
    <citation type="submission" date="2014-06" db="EMBL/GenBank/DDBJ databases">
        <title>Genome evolution of avian class.</title>
        <authorList>
            <person name="Zhang G."/>
            <person name="Li C."/>
        </authorList>
    </citation>
    <scope>NUCLEOTIDE SEQUENCE [LARGE SCALE GENOMIC DNA]</scope>
    <source>
        <strain evidence="2">BGI_N309</strain>
    </source>
</reference>
<evidence type="ECO:0000313" key="3">
    <source>
        <dbReference type="Proteomes" id="UP000053641"/>
    </source>
</evidence>
<sequence length="414" mass="46303">FSFQCGNFAVLVDVHILPQGSSRDTSWFSDHEKEEVCMLLEDVVASRVKHYLEAPKQHGQGKSMDHATSAPFFLTGNRFHIAAQFMKRWVNLHCAVGKQYRELRVFPERFVVCISRLESDPSAWTCENGALKEVSNGMSEYFTESAENEKPKLSVTQKIKQDILKEIVKRTKTRESCMSKPQTRKDSNKVHPGSGDSQKENRKTDCQTSPNPSDLKCGSIEQLKDCISASESNLELPVLELENDVNQRQPDDASSQQKPHSVEWLKMRLLSKNPPSSYESAPLDPKQSQKVTETQAQQKRCGSEEKLGCSGKEFSEEAPLIPSTTEMSKCSDDCSAPVLEEKTPLDSRSFSTEDLTKRVSDEGSLTLEEKLSRPLLEGSSIVQTGKTEPGTTPEEFSLMPSASHFKTLSMSPEK</sequence>
<feature type="region of interest" description="Disordered" evidence="1">
    <location>
        <begin position="272"/>
        <end position="414"/>
    </location>
</feature>
<name>A0A099ZRW2_TINGU</name>
<feature type="compositionally biased region" description="Basic and acidic residues" evidence="1">
    <location>
        <begin position="354"/>
        <end position="372"/>
    </location>
</feature>
<feature type="compositionally biased region" description="Basic and acidic residues" evidence="1">
    <location>
        <begin position="171"/>
        <end position="189"/>
    </location>
</feature>
<dbReference type="STRING" id="94827.A0A099ZRW2"/>
<dbReference type="AlphaFoldDB" id="A0A099ZRW2"/>
<feature type="non-terminal residue" evidence="2">
    <location>
        <position position="414"/>
    </location>
</feature>
<feature type="compositionally biased region" description="Polar residues" evidence="1">
    <location>
        <begin position="404"/>
        <end position="414"/>
    </location>
</feature>